<dbReference type="Pfam" id="PF13602">
    <property type="entry name" value="ADH_zinc_N_2"/>
    <property type="match status" value="1"/>
</dbReference>
<proteinExistence type="predicted"/>
<dbReference type="EMBL" id="JF429411">
    <property type="protein sequence ID" value="AEQ20484.1"/>
    <property type="molecule type" value="Genomic_DNA"/>
</dbReference>
<dbReference type="PANTHER" id="PTHR44054">
    <property type="entry name" value="SYNAPTIC VESICLE MEMBRANE PROTEIN VAT-1 HOMOLOG-LIKE"/>
    <property type="match status" value="1"/>
</dbReference>
<protein>
    <submittedName>
        <fullName evidence="2">Putative medium chain dehydrogenases/reductase</fullName>
    </submittedName>
</protein>
<dbReference type="AlphaFoldDB" id="G4WVN2"/>
<dbReference type="InterPro" id="IPR052100">
    <property type="entry name" value="SV-ATPase_mito-regulator"/>
</dbReference>
<dbReference type="Gene3D" id="3.90.180.10">
    <property type="entry name" value="Medium-chain alcohol dehydrogenases, catalytic domain"/>
    <property type="match status" value="1"/>
</dbReference>
<sequence>MCRLKQARIFCTSSASKHTRLKQLGADFCFAYSEKFQQTFDVVFDSIGGDSFRKSYALLAPFGRLCIYGASSFISSSKQNLIAALVNLLRFPIFFPLSVINSSRSICGFGVLGISTENSKLQGALRDVTRIWAEGNVHPIIDKSFPLAKIAEAQTYLEERRNFGKVILIV</sequence>
<keyword evidence="1" id="KW-0560">Oxidoreductase</keyword>
<name>G4WVN2_9BACT</name>
<dbReference type="InterPro" id="IPR036291">
    <property type="entry name" value="NAD(P)-bd_dom_sf"/>
</dbReference>
<reference evidence="2" key="2">
    <citation type="journal article" date="2011" name="J. Bacteriol.">
        <title>Long-chain N-acyl amino acid synthases are linked to the putative PEP-CTERM/exosortase protein-sorting system in Gram-negative bacteria.</title>
        <authorList>
            <person name="Craig J.W."/>
            <person name="Cherry M.A."/>
            <person name="Brady S.F."/>
        </authorList>
    </citation>
    <scope>NUCLEOTIDE SEQUENCE</scope>
</reference>
<reference evidence="2" key="1">
    <citation type="journal article" date="2007" name="J. Bacteriol.">
        <title>Cyclic AMP directly activates NasP, an N-acyl amino acid antibiotic biosynthetic enzyme cloned from an uncultured beta-proteobacterium.</title>
        <authorList>
            <person name="Clardy J."/>
            <person name="Brady S.F."/>
        </authorList>
    </citation>
    <scope>NUCLEOTIDE SEQUENCE</scope>
</reference>
<organism evidence="2">
    <name type="scientific">uncultured bacterium CSL142</name>
    <dbReference type="NCBI Taxonomy" id="1091569"/>
    <lineage>
        <taxon>Bacteria</taxon>
        <taxon>environmental samples</taxon>
    </lineage>
</organism>
<dbReference type="Gene3D" id="3.40.50.720">
    <property type="entry name" value="NAD(P)-binding Rossmann-like Domain"/>
    <property type="match status" value="1"/>
</dbReference>
<evidence type="ECO:0000313" key="2">
    <source>
        <dbReference type="EMBL" id="AEQ20484.1"/>
    </source>
</evidence>
<accession>G4WVN2</accession>
<dbReference type="SUPFAM" id="SSF51735">
    <property type="entry name" value="NAD(P)-binding Rossmann-fold domains"/>
    <property type="match status" value="1"/>
</dbReference>
<dbReference type="GO" id="GO:0016491">
    <property type="term" value="F:oxidoreductase activity"/>
    <property type="evidence" value="ECO:0007669"/>
    <property type="project" value="UniProtKB-KW"/>
</dbReference>
<evidence type="ECO:0000256" key="1">
    <source>
        <dbReference type="ARBA" id="ARBA00023002"/>
    </source>
</evidence>
<dbReference type="PANTHER" id="PTHR44054:SF1">
    <property type="entry name" value="SYNAPTIC VESICLE MEMBRANE PROTEIN VAT-1 HOMOLOG"/>
    <property type="match status" value="1"/>
</dbReference>